<feature type="region of interest" description="Disordered" evidence="1">
    <location>
        <begin position="1"/>
        <end position="24"/>
    </location>
</feature>
<dbReference type="EMBL" id="PDCK01000044">
    <property type="protein sequence ID" value="PRQ23027.1"/>
    <property type="molecule type" value="Genomic_DNA"/>
</dbReference>
<dbReference type="AlphaFoldDB" id="A0A2P6PM65"/>
<organism evidence="2 3">
    <name type="scientific">Rosa chinensis</name>
    <name type="common">China rose</name>
    <dbReference type="NCBI Taxonomy" id="74649"/>
    <lineage>
        <taxon>Eukaryota</taxon>
        <taxon>Viridiplantae</taxon>
        <taxon>Streptophyta</taxon>
        <taxon>Embryophyta</taxon>
        <taxon>Tracheophyta</taxon>
        <taxon>Spermatophyta</taxon>
        <taxon>Magnoliopsida</taxon>
        <taxon>eudicotyledons</taxon>
        <taxon>Gunneridae</taxon>
        <taxon>Pentapetalae</taxon>
        <taxon>rosids</taxon>
        <taxon>fabids</taxon>
        <taxon>Rosales</taxon>
        <taxon>Rosaceae</taxon>
        <taxon>Rosoideae</taxon>
        <taxon>Rosoideae incertae sedis</taxon>
        <taxon>Rosa</taxon>
    </lineage>
</organism>
<protein>
    <submittedName>
        <fullName evidence="2">Uncharacterized protein</fullName>
    </submittedName>
</protein>
<evidence type="ECO:0000313" key="2">
    <source>
        <dbReference type="EMBL" id="PRQ23027.1"/>
    </source>
</evidence>
<proteinExistence type="predicted"/>
<comment type="caution">
    <text evidence="2">The sequence shown here is derived from an EMBL/GenBank/DDBJ whole genome shotgun (WGS) entry which is preliminary data.</text>
</comment>
<reference evidence="2 3" key="1">
    <citation type="journal article" date="2018" name="Nat. Genet.">
        <title>The Rosa genome provides new insights in the design of modern roses.</title>
        <authorList>
            <person name="Bendahmane M."/>
        </authorList>
    </citation>
    <scope>NUCLEOTIDE SEQUENCE [LARGE SCALE GENOMIC DNA]</scope>
    <source>
        <strain evidence="3">cv. Old Blush</strain>
    </source>
</reference>
<name>A0A2P6PM65_ROSCH</name>
<gene>
    <name evidence="2" type="ORF">RchiOBHm_Chr6g0256681</name>
</gene>
<keyword evidence="3" id="KW-1185">Reference proteome</keyword>
<evidence type="ECO:0000256" key="1">
    <source>
        <dbReference type="SAM" id="MobiDB-lite"/>
    </source>
</evidence>
<evidence type="ECO:0000313" key="3">
    <source>
        <dbReference type="Proteomes" id="UP000238479"/>
    </source>
</evidence>
<dbReference type="Gramene" id="PRQ23027">
    <property type="protein sequence ID" value="PRQ23027"/>
    <property type="gene ID" value="RchiOBHm_Chr6g0256681"/>
</dbReference>
<dbReference type="Proteomes" id="UP000238479">
    <property type="component" value="Chromosome 6"/>
</dbReference>
<sequence length="49" mass="5864">MNNDANSEAHIDQHPKLYRHTKTKLRTENRKLILMKSNALDVQRSRYAR</sequence>
<accession>A0A2P6PM65</accession>